<proteinExistence type="predicted"/>
<evidence type="ECO:0000313" key="4">
    <source>
        <dbReference type="Proteomes" id="UP000054498"/>
    </source>
</evidence>
<feature type="region of interest" description="Disordered" evidence="1">
    <location>
        <begin position="224"/>
        <end position="245"/>
    </location>
</feature>
<gene>
    <name evidence="3" type="ORF">MNEG_11556</name>
</gene>
<sequence length="364" mass="37968">MKPVGAAAQQGGQPGDGGLPGNKQVSPGLSYVLLRERIQDRLDLEDCSAICQVEVGCIAWTYRRSLRTCYFGYELWSRALVPSTDAVSGQPSQVFTPDRIDCTSQVVVGGDYTSGETSHTQTPTVGACAMLCAGTSIRRCVAWTWRPALRNCSTTYTLTGRVTKDKDAISGLTGSCGPSRRPPGYGRAGIGMQSSGGAALLGVNGSAQYPPSRQRAYVQYGVRQRTPKPAPAPAAPGGAAGAGAAAPASKLTVPGELQAVCKKLSLDAAFDNAIEDVSQFAKDMEAQVVTKFATDLTARKEAVRTAFKAALKGVAPGDKKALEKAIVGAVAAVVPSAKGGAVLLDGWRVGFANLMWESLSTDCF</sequence>
<evidence type="ECO:0000313" key="3">
    <source>
        <dbReference type="EMBL" id="KIY96407.1"/>
    </source>
</evidence>
<dbReference type="InterPro" id="IPR003609">
    <property type="entry name" value="Pan_app"/>
</dbReference>
<organism evidence="3 4">
    <name type="scientific">Monoraphidium neglectum</name>
    <dbReference type="NCBI Taxonomy" id="145388"/>
    <lineage>
        <taxon>Eukaryota</taxon>
        <taxon>Viridiplantae</taxon>
        <taxon>Chlorophyta</taxon>
        <taxon>core chlorophytes</taxon>
        <taxon>Chlorophyceae</taxon>
        <taxon>CS clade</taxon>
        <taxon>Sphaeropleales</taxon>
        <taxon>Selenastraceae</taxon>
        <taxon>Monoraphidium</taxon>
    </lineage>
</organism>
<feature type="compositionally biased region" description="Low complexity" evidence="1">
    <location>
        <begin position="1"/>
        <end position="11"/>
    </location>
</feature>
<evidence type="ECO:0000259" key="2">
    <source>
        <dbReference type="Pfam" id="PF14295"/>
    </source>
</evidence>
<protein>
    <recommendedName>
        <fullName evidence="2">Apple domain-containing protein</fullName>
    </recommendedName>
</protein>
<dbReference type="GeneID" id="25728830"/>
<reference evidence="3 4" key="1">
    <citation type="journal article" date="2013" name="BMC Genomics">
        <title>Reconstruction of the lipid metabolism for the microalga Monoraphidium neglectum from its genome sequence reveals characteristics suitable for biofuel production.</title>
        <authorList>
            <person name="Bogen C."/>
            <person name="Al-Dilaimi A."/>
            <person name="Albersmeier A."/>
            <person name="Wichmann J."/>
            <person name="Grundmann M."/>
            <person name="Rupp O."/>
            <person name="Lauersen K.J."/>
            <person name="Blifernez-Klassen O."/>
            <person name="Kalinowski J."/>
            <person name="Goesmann A."/>
            <person name="Mussgnug J.H."/>
            <person name="Kruse O."/>
        </authorList>
    </citation>
    <scope>NUCLEOTIDE SEQUENCE [LARGE SCALE GENOMIC DNA]</scope>
    <source>
        <strain evidence="3 4">SAG 48.87</strain>
    </source>
</reference>
<keyword evidence="4" id="KW-1185">Reference proteome</keyword>
<dbReference type="Proteomes" id="UP000054498">
    <property type="component" value="Unassembled WGS sequence"/>
</dbReference>
<dbReference type="Pfam" id="PF14295">
    <property type="entry name" value="PAN_4"/>
    <property type="match status" value="2"/>
</dbReference>
<dbReference type="Gene3D" id="3.50.4.10">
    <property type="entry name" value="Hepatocyte Growth Factor"/>
    <property type="match status" value="2"/>
</dbReference>
<dbReference type="KEGG" id="mng:MNEG_11556"/>
<feature type="domain" description="Apple" evidence="2">
    <location>
        <begin position="109"/>
        <end position="148"/>
    </location>
</feature>
<evidence type="ECO:0000256" key="1">
    <source>
        <dbReference type="SAM" id="MobiDB-lite"/>
    </source>
</evidence>
<dbReference type="RefSeq" id="XP_013895427.1">
    <property type="nucleotide sequence ID" value="XM_014039973.1"/>
</dbReference>
<dbReference type="EMBL" id="KK103019">
    <property type="protein sequence ID" value="KIY96407.1"/>
    <property type="molecule type" value="Genomic_DNA"/>
</dbReference>
<name>A0A0D2J9H2_9CHLO</name>
<accession>A0A0D2J9H2</accession>
<dbReference type="OrthoDB" id="558938at2759"/>
<dbReference type="AlphaFoldDB" id="A0A0D2J9H2"/>
<feature type="region of interest" description="Disordered" evidence="1">
    <location>
        <begin position="1"/>
        <end position="23"/>
    </location>
</feature>
<feature type="domain" description="Apple" evidence="2">
    <location>
        <begin position="42"/>
        <end position="64"/>
    </location>
</feature>